<evidence type="ECO:0000256" key="5">
    <source>
        <dbReference type="ARBA" id="ARBA00012251"/>
    </source>
</evidence>
<sequence>MANIEELNDIVAYGEGGSSSSSSYSVYFQGSLPKEAVNIEEEDEIVVGVGVVICDPMKIVISELSKPIKTGRDTGRLEAKLDALIQALNAAKQLRIAKLRFFSNDAKLYNYLTRDENSKEGLNIETEIELKLRPKLEMVNHLRTQFDRCRPSFALLNDGKHCRRAWKLAREATLSHTTKETCRICLEDVDVLKMLSVHDCLHRCCPSCVKKHVEVSLRQGALPKCPHEGCDLEIIIDRCTKVLNSELIEIMNQRVKEAQIPVAKRIYCPYPRCSNLMSKREVLNHSKSKSMNVEQSGYRMCLKCQGCFCVNCKVPWHSQMTCSDYKMLHPYSSTEDEMLNSLAKRNSWRQCAKCSHMIELDVGCYHIICRCGHQFCYTCGSEWKKNKASCTCPLWDDHRIIY</sequence>
<evidence type="ECO:0000313" key="16">
    <source>
        <dbReference type="Proteomes" id="UP001630127"/>
    </source>
</evidence>
<dbReference type="InterPro" id="IPR001841">
    <property type="entry name" value="Znf_RING"/>
</dbReference>
<dbReference type="GO" id="GO:0008270">
    <property type="term" value="F:zinc ion binding"/>
    <property type="evidence" value="ECO:0007669"/>
    <property type="project" value="UniProtKB-KW"/>
</dbReference>
<dbReference type="PANTHER" id="PTHR11685">
    <property type="entry name" value="RBR FAMILY RING FINGER AND IBR DOMAIN-CONTAINING"/>
    <property type="match status" value="1"/>
</dbReference>
<accession>A0ABD3AFK6</accession>
<dbReference type="InterPro" id="IPR044066">
    <property type="entry name" value="TRIAD_supradom"/>
</dbReference>
<evidence type="ECO:0000259" key="13">
    <source>
        <dbReference type="PROSITE" id="PS50089"/>
    </source>
</evidence>
<comment type="caution">
    <text evidence="15">The sequence shown here is derived from an EMBL/GenBank/DDBJ whole genome shotgun (WGS) entry which is preliminary data.</text>
</comment>
<dbReference type="EC" id="2.3.2.31" evidence="5"/>
<dbReference type="PROSITE" id="PS50089">
    <property type="entry name" value="ZF_RING_2"/>
    <property type="match status" value="2"/>
</dbReference>
<keyword evidence="9 12" id="KW-0863">Zinc-finger</keyword>
<dbReference type="Pfam" id="PF01485">
    <property type="entry name" value="IBR"/>
    <property type="match status" value="2"/>
</dbReference>
<keyword evidence="11" id="KW-0862">Zinc</keyword>
<comment type="cofactor">
    <cofactor evidence="2">
        <name>Zn(2+)</name>
        <dbReference type="ChEBI" id="CHEBI:29105"/>
    </cofactor>
</comment>
<name>A0ABD3AFK6_9GENT</name>
<comment type="similarity">
    <text evidence="4">Belongs to the RBR family. Ariadne subfamily.</text>
</comment>
<dbReference type="CDD" id="cd22584">
    <property type="entry name" value="Rcat_RBR_unk"/>
    <property type="match status" value="1"/>
</dbReference>
<protein>
    <recommendedName>
        <fullName evidence="5">RBR-type E3 ubiquitin transferase</fullName>
        <ecNumber evidence="5">2.3.2.31</ecNumber>
    </recommendedName>
</protein>
<dbReference type="AlphaFoldDB" id="A0ABD3AFK6"/>
<dbReference type="SUPFAM" id="SSF57850">
    <property type="entry name" value="RING/U-box"/>
    <property type="match status" value="3"/>
</dbReference>
<comment type="catalytic activity">
    <reaction evidence="1">
        <text>[E2 ubiquitin-conjugating enzyme]-S-ubiquitinyl-L-cysteine + [acceptor protein]-L-lysine = [E2 ubiquitin-conjugating enzyme]-L-cysteine + [acceptor protein]-N(6)-ubiquitinyl-L-lysine.</text>
        <dbReference type="EC" id="2.3.2.31"/>
    </reaction>
</comment>
<dbReference type="InterPro" id="IPR002156">
    <property type="entry name" value="RNaseH_domain"/>
</dbReference>
<dbReference type="InterPro" id="IPR013083">
    <property type="entry name" value="Znf_RING/FYVE/PHD"/>
</dbReference>
<evidence type="ECO:0000256" key="9">
    <source>
        <dbReference type="ARBA" id="ARBA00022771"/>
    </source>
</evidence>
<evidence type="ECO:0000259" key="14">
    <source>
        <dbReference type="PROSITE" id="PS51873"/>
    </source>
</evidence>
<proteinExistence type="inferred from homology"/>
<keyword evidence="7" id="KW-0479">Metal-binding</keyword>
<evidence type="ECO:0000256" key="11">
    <source>
        <dbReference type="ARBA" id="ARBA00022833"/>
    </source>
</evidence>
<dbReference type="PROSITE" id="PS51873">
    <property type="entry name" value="TRIAD"/>
    <property type="match status" value="1"/>
</dbReference>
<evidence type="ECO:0000256" key="12">
    <source>
        <dbReference type="PROSITE-ProRule" id="PRU00175"/>
    </source>
</evidence>
<dbReference type="InterPro" id="IPR002867">
    <property type="entry name" value="IBR_dom"/>
</dbReference>
<reference evidence="15 16" key="1">
    <citation type="submission" date="2024-11" db="EMBL/GenBank/DDBJ databases">
        <title>A near-complete genome assembly of Cinchona calisaya.</title>
        <authorList>
            <person name="Lian D.C."/>
            <person name="Zhao X.W."/>
            <person name="Wei L."/>
        </authorList>
    </citation>
    <scope>NUCLEOTIDE SEQUENCE [LARGE SCALE GENOMIC DNA]</scope>
    <source>
        <tissue evidence="15">Nenye</tissue>
    </source>
</reference>
<evidence type="ECO:0000256" key="10">
    <source>
        <dbReference type="ARBA" id="ARBA00022786"/>
    </source>
</evidence>
<evidence type="ECO:0000256" key="6">
    <source>
        <dbReference type="ARBA" id="ARBA00022679"/>
    </source>
</evidence>
<feature type="domain" description="RING-type" evidence="13">
    <location>
        <begin position="351"/>
        <end position="394"/>
    </location>
</feature>
<dbReference type="Gene3D" id="1.20.120.1750">
    <property type="match status" value="1"/>
</dbReference>
<comment type="function">
    <text evidence="3">Might act as an E3 ubiquitin-protein ligase, or as part of E3 complex, which accepts ubiquitin from specific E2 ubiquitin-conjugating enzymes and then transfers it to substrates.</text>
</comment>
<dbReference type="Gene3D" id="3.30.420.10">
    <property type="entry name" value="Ribonuclease H-like superfamily/Ribonuclease H"/>
    <property type="match status" value="1"/>
</dbReference>
<evidence type="ECO:0000256" key="7">
    <source>
        <dbReference type="ARBA" id="ARBA00022723"/>
    </source>
</evidence>
<gene>
    <name evidence="15" type="ORF">ACH5RR_009933</name>
</gene>
<keyword evidence="16" id="KW-1185">Reference proteome</keyword>
<dbReference type="Proteomes" id="UP001630127">
    <property type="component" value="Unassembled WGS sequence"/>
</dbReference>
<dbReference type="GO" id="GO:0061630">
    <property type="term" value="F:ubiquitin protein ligase activity"/>
    <property type="evidence" value="ECO:0007669"/>
    <property type="project" value="UniProtKB-EC"/>
</dbReference>
<dbReference type="FunFam" id="1.20.120.1750:FF:000019">
    <property type="entry name" value="RBR-type E3 ubiquitin transferase"/>
    <property type="match status" value="1"/>
</dbReference>
<keyword evidence="6" id="KW-0808">Transferase</keyword>
<evidence type="ECO:0000256" key="8">
    <source>
        <dbReference type="ARBA" id="ARBA00022737"/>
    </source>
</evidence>
<evidence type="ECO:0000256" key="4">
    <source>
        <dbReference type="ARBA" id="ARBA00005884"/>
    </source>
</evidence>
<dbReference type="Pfam" id="PF13456">
    <property type="entry name" value="RVT_3"/>
    <property type="match status" value="1"/>
</dbReference>
<feature type="domain" description="RING-type" evidence="13">
    <location>
        <begin position="182"/>
        <end position="226"/>
    </location>
</feature>
<evidence type="ECO:0000256" key="2">
    <source>
        <dbReference type="ARBA" id="ARBA00001947"/>
    </source>
</evidence>
<evidence type="ECO:0000313" key="15">
    <source>
        <dbReference type="EMBL" id="KAL3530611.1"/>
    </source>
</evidence>
<evidence type="ECO:0000256" key="1">
    <source>
        <dbReference type="ARBA" id="ARBA00001798"/>
    </source>
</evidence>
<feature type="domain" description="RING-type" evidence="14">
    <location>
        <begin position="178"/>
        <end position="396"/>
    </location>
</feature>
<dbReference type="EMBL" id="JBJUIK010000004">
    <property type="protein sequence ID" value="KAL3530611.1"/>
    <property type="molecule type" value="Genomic_DNA"/>
</dbReference>
<dbReference type="CDD" id="cd22582">
    <property type="entry name" value="BRcat_RBR_unk"/>
    <property type="match status" value="1"/>
</dbReference>
<evidence type="ECO:0000256" key="3">
    <source>
        <dbReference type="ARBA" id="ARBA00003976"/>
    </source>
</evidence>
<dbReference type="InterPro" id="IPR036397">
    <property type="entry name" value="RNaseH_sf"/>
</dbReference>
<dbReference type="InterPro" id="IPR031127">
    <property type="entry name" value="E3_UB_ligase_RBR"/>
</dbReference>
<dbReference type="SMART" id="SM00647">
    <property type="entry name" value="IBR"/>
    <property type="match status" value="2"/>
</dbReference>
<keyword evidence="8" id="KW-0677">Repeat</keyword>
<keyword evidence="10" id="KW-0833">Ubl conjugation pathway</keyword>
<dbReference type="Gene3D" id="3.30.40.10">
    <property type="entry name" value="Zinc/RING finger domain, C3HC4 (zinc finger)"/>
    <property type="match status" value="1"/>
</dbReference>
<organism evidence="15 16">
    <name type="scientific">Cinchona calisaya</name>
    <dbReference type="NCBI Taxonomy" id="153742"/>
    <lineage>
        <taxon>Eukaryota</taxon>
        <taxon>Viridiplantae</taxon>
        <taxon>Streptophyta</taxon>
        <taxon>Embryophyta</taxon>
        <taxon>Tracheophyta</taxon>
        <taxon>Spermatophyta</taxon>
        <taxon>Magnoliopsida</taxon>
        <taxon>eudicotyledons</taxon>
        <taxon>Gunneridae</taxon>
        <taxon>Pentapetalae</taxon>
        <taxon>asterids</taxon>
        <taxon>lamiids</taxon>
        <taxon>Gentianales</taxon>
        <taxon>Rubiaceae</taxon>
        <taxon>Cinchonoideae</taxon>
        <taxon>Cinchoneae</taxon>
        <taxon>Cinchona</taxon>
    </lineage>
</organism>